<dbReference type="CDD" id="cd01100">
    <property type="entry name" value="APPLE_Factor_XI_like"/>
    <property type="match status" value="2"/>
</dbReference>
<evidence type="ECO:0000256" key="3">
    <source>
        <dbReference type="SAM" id="SignalP"/>
    </source>
</evidence>
<dbReference type="OrthoDB" id="156202at2759"/>
<evidence type="ECO:0000256" key="1">
    <source>
        <dbReference type="ARBA" id="ARBA00022737"/>
    </source>
</evidence>
<feature type="signal peptide" evidence="3">
    <location>
        <begin position="1"/>
        <end position="20"/>
    </location>
</feature>
<name>A0A8T1VE74_9STRA</name>
<keyword evidence="3" id="KW-0732">Signal</keyword>
<protein>
    <recommendedName>
        <fullName evidence="4">Apple domain-containing protein</fullName>
    </recommendedName>
</protein>
<proteinExistence type="predicted"/>
<dbReference type="PANTHER" id="PTHR33946">
    <property type="match status" value="1"/>
</dbReference>
<feature type="domain" description="Apple" evidence="4">
    <location>
        <begin position="271"/>
        <end position="338"/>
    </location>
</feature>
<keyword evidence="1" id="KW-0677">Repeat</keyword>
<dbReference type="PROSITE" id="PS50948">
    <property type="entry name" value="PAN"/>
    <property type="match status" value="2"/>
</dbReference>
<gene>
    <name evidence="5" type="ORF">PHYPSEUDO_008673</name>
</gene>
<organism evidence="5 6">
    <name type="scientific">Phytophthora pseudosyringae</name>
    <dbReference type="NCBI Taxonomy" id="221518"/>
    <lineage>
        <taxon>Eukaryota</taxon>
        <taxon>Sar</taxon>
        <taxon>Stramenopiles</taxon>
        <taxon>Oomycota</taxon>
        <taxon>Peronosporomycetes</taxon>
        <taxon>Peronosporales</taxon>
        <taxon>Peronosporaceae</taxon>
        <taxon>Phytophthora</taxon>
    </lineage>
</organism>
<evidence type="ECO:0000313" key="5">
    <source>
        <dbReference type="EMBL" id="KAG7379381.1"/>
    </source>
</evidence>
<dbReference type="PANTHER" id="PTHR33946:SF4">
    <property type="entry name" value="COAGULATION FACTOR XI"/>
    <property type="match status" value="1"/>
</dbReference>
<dbReference type="InterPro" id="IPR000177">
    <property type="entry name" value="Apple"/>
</dbReference>
<dbReference type="Proteomes" id="UP000694044">
    <property type="component" value="Unassembled WGS sequence"/>
</dbReference>
<sequence>MKPALLCVLLGLFSWTETTAEGISPANSSRELQAVDFEPGVVLNQPQCVVENGFDYSGNDIGSAPAPTPWDCCVPCSTRPGCNAYTWTDLNEGTCWFKSGRGTVNVNAAARSAIMSGDSGCQLEQSTDYEGNDIGSASAPRAQDCCAVCSNTRGCRAYTFTTFSGGTCWMKSAKGRMVVRTGSTSGTPYLEAATCGLENGVDYVGNDIGSVRSSSAGACCSICRNFGGCRAFSWTNTDGGTCWLKNRKDATTRRDGVISGQSTANPPAPSCAMEQNVDYNGATIGNARSTDPYGCCSICMRTSNCRAFSWNNYEGGTCWLKSARGNGTPASGVQSSVV</sequence>
<comment type="caution">
    <text evidence="5">The sequence shown here is derived from an EMBL/GenBank/DDBJ whole genome shotgun (WGS) entry which is preliminary data.</text>
</comment>
<dbReference type="GO" id="GO:0006508">
    <property type="term" value="P:proteolysis"/>
    <property type="evidence" value="ECO:0007669"/>
    <property type="project" value="InterPro"/>
</dbReference>
<evidence type="ECO:0000259" key="4">
    <source>
        <dbReference type="PROSITE" id="PS50948"/>
    </source>
</evidence>
<evidence type="ECO:0000313" key="6">
    <source>
        <dbReference type="Proteomes" id="UP000694044"/>
    </source>
</evidence>
<keyword evidence="6" id="KW-1185">Reference proteome</keyword>
<reference evidence="5" key="1">
    <citation type="submission" date="2021-02" db="EMBL/GenBank/DDBJ databases">
        <authorList>
            <person name="Palmer J.M."/>
        </authorList>
    </citation>
    <scope>NUCLEOTIDE SEQUENCE</scope>
    <source>
        <strain evidence="5">SCRP734</strain>
    </source>
</reference>
<feature type="domain" description="Apple" evidence="4">
    <location>
        <begin position="121"/>
        <end position="195"/>
    </location>
</feature>
<dbReference type="InterPro" id="IPR003609">
    <property type="entry name" value="Pan_app"/>
</dbReference>
<dbReference type="GO" id="GO:0005576">
    <property type="term" value="C:extracellular region"/>
    <property type="evidence" value="ECO:0007669"/>
    <property type="project" value="InterPro"/>
</dbReference>
<feature type="chain" id="PRO_5035767678" description="Apple domain-containing protein" evidence="3">
    <location>
        <begin position="21"/>
        <end position="338"/>
    </location>
</feature>
<dbReference type="AlphaFoldDB" id="A0A8T1VE74"/>
<evidence type="ECO:0000256" key="2">
    <source>
        <dbReference type="ARBA" id="ARBA00023157"/>
    </source>
</evidence>
<dbReference type="EMBL" id="JAGDFM010000352">
    <property type="protein sequence ID" value="KAG7379381.1"/>
    <property type="molecule type" value="Genomic_DNA"/>
</dbReference>
<dbReference type="Pfam" id="PF14295">
    <property type="entry name" value="PAN_4"/>
    <property type="match status" value="4"/>
</dbReference>
<keyword evidence="2" id="KW-1015">Disulfide bond</keyword>
<dbReference type="SMART" id="SM00223">
    <property type="entry name" value="APPLE"/>
    <property type="match status" value="4"/>
</dbReference>
<accession>A0A8T1VE74</accession>